<evidence type="ECO:0000313" key="1">
    <source>
        <dbReference type="EMBL" id="TVP41965.1"/>
    </source>
</evidence>
<dbReference type="Gene3D" id="3.30.70.100">
    <property type="match status" value="1"/>
</dbReference>
<accession>A0A557SZE9</accession>
<dbReference type="AlphaFoldDB" id="A0A557SZE9"/>
<dbReference type="InterPro" id="IPR011008">
    <property type="entry name" value="Dimeric_a/b-barrel"/>
</dbReference>
<evidence type="ECO:0000313" key="2">
    <source>
        <dbReference type="Proteomes" id="UP000315289"/>
    </source>
</evidence>
<reference evidence="1 2" key="1">
    <citation type="journal article" date="2019" name="Front. Microbiol.">
        <title>Ammonia Oxidation by the Arctic Terrestrial Thaumarchaeote Candidatus Nitrosocosmicus arcticus Is Stimulated by Increasing Temperatures.</title>
        <authorList>
            <person name="Alves R.J.E."/>
            <person name="Kerou M."/>
            <person name="Zappe A."/>
            <person name="Bittner R."/>
            <person name="Abby S.S."/>
            <person name="Schmidt H.A."/>
            <person name="Pfeifer K."/>
            <person name="Schleper C."/>
        </authorList>
    </citation>
    <scope>NUCLEOTIDE SEQUENCE [LARGE SCALE GENOMIC DNA]</scope>
    <source>
        <strain evidence="1 2">Kfb</strain>
    </source>
</reference>
<keyword evidence="1" id="KW-0503">Monooxygenase</keyword>
<organism evidence="1 2">
    <name type="scientific">Candidatus Nitrosocosmicus arcticus</name>
    <dbReference type="NCBI Taxonomy" id="2035267"/>
    <lineage>
        <taxon>Archaea</taxon>
        <taxon>Nitrososphaerota</taxon>
        <taxon>Nitrososphaeria</taxon>
        <taxon>Nitrososphaerales</taxon>
        <taxon>Nitrososphaeraceae</taxon>
        <taxon>Candidatus Nitrosocosmicus</taxon>
    </lineage>
</organism>
<name>A0A557SZE9_9ARCH</name>
<dbReference type="SUPFAM" id="SSF54909">
    <property type="entry name" value="Dimeric alpha+beta barrel"/>
    <property type="match status" value="1"/>
</dbReference>
<keyword evidence="2" id="KW-1185">Reference proteome</keyword>
<comment type="caution">
    <text evidence="1">The sequence shown here is derived from an EMBL/GenBank/DDBJ whole genome shotgun (WGS) entry which is preliminary data.</text>
</comment>
<protein>
    <submittedName>
        <fullName evidence="1">Putative antibiotic biosynthesis monooxygenase (Modular protein)</fullName>
    </submittedName>
</protein>
<dbReference type="EMBL" id="VOAH01000001">
    <property type="protein sequence ID" value="TVP41965.1"/>
    <property type="molecule type" value="Genomic_DNA"/>
</dbReference>
<sequence>MGSSMSAHKSRSRGKDVMKQHAVHFKAEFTISEGKIKEYKKLIKEMSKLVEANEPETINYQFYFDKSKTMCTVHETYMNSEAVFFHINRVASQTVIPKIHDISRITKFVVYGTTSKKLQKAMERLNPQIYVPFAGFNR</sequence>
<proteinExistence type="predicted"/>
<keyword evidence="1" id="KW-0560">Oxidoreductase</keyword>
<dbReference type="Proteomes" id="UP000315289">
    <property type="component" value="Unassembled WGS sequence"/>
</dbReference>
<gene>
    <name evidence="1" type="ORF">NARC_10371</name>
</gene>
<dbReference type="GO" id="GO:0004497">
    <property type="term" value="F:monooxygenase activity"/>
    <property type="evidence" value="ECO:0007669"/>
    <property type="project" value="UniProtKB-KW"/>
</dbReference>